<accession>A0AB39MAS2</accession>
<keyword evidence="2" id="KW-0472">Membrane</keyword>
<evidence type="ECO:0000256" key="1">
    <source>
        <dbReference type="SAM" id="MobiDB-lite"/>
    </source>
</evidence>
<protein>
    <submittedName>
        <fullName evidence="3">Uncharacterized protein</fullName>
    </submittedName>
</protein>
<proteinExistence type="predicted"/>
<evidence type="ECO:0000313" key="3">
    <source>
        <dbReference type="EMBL" id="XDQ03285.1"/>
    </source>
</evidence>
<feature type="transmembrane region" description="Helical" evidence="2">
    <location>
        <begin position="52"/>
        <end position="70"/>
    </location>
</feature>
<dbReference type="InterPro" id="IPR038063">
    <property type="entry name" value="Transpep_catalytic_dom"/>
</dbReference>
<dbReference type="EMBL" id="CP163431">
    <property type="protein sequence ID" value="XDQ03285.1"/>
    <property type="molecule type" value="Genomic_DNA"/>
</dbReference>
<dbReference type="Gene3D" id="2.40.440.10">
    <property type="entry name" value="L,D-transpeptidase catalytic domain-like"/>
    <property type="match status" value="1"/>
</dbReference>
<reference evidence="3" key="1">
    <citation type="submission" date="2024-07" db="EMBL/GenBank/DDBJ databases">
        <authorList>
            <person name="Yu S.T."/>
        </authorList>
    </citation>
    <scope>NUCLEOTIDE SEQUENCE</scope>
    <source>
        <strain evidence="3">R08</strain>
    </source>
</reference>
<keyword evidence="2" id="KW-0812">Transmembrane</keyword>
<feature type="compositionally biased region" description="Low complexity" evidence="1">
    <location>
        <begin position="95"/>
        <end position="118"/>
    </location>
</feature>
<sequence>MSDEISGIETDPTDAELSVALCQFAARNETYSPLTGAQVRGRAARRARRRMTGILVAATAAVALVAYASTLDLTDSSTPRHSTQPAAPGYDNGIPAATTTAATPVPSPATPSVEPSTPVRANPVVGTLSLDKRVMFIGKRIISLSNGSTNTPKFTGPLTVYDRRPDIKLVTVANPADGSRYNAEISYAVELRDADNTPVYVGAALRYDKENVGGSGGSGGWIDLSATDAKWFYTSMKTGTSLAVTGTLS</sequence>
<dbReference type="AlphaFoldDB" id="A0AB39MAS2"/>
<gene>
    <name evidence="3" type="ORF">AB5J58_25405</name>
</gene>
<organism evidence="3">
    <name type="scientific">Streptomyces sp. R08</name>
    <dbReference type="NCBI Taxonomy" id="3238624"/>
    <lineage>
        <taxon>Bacteria</taxon>
        <taxon>Bacillati</taxon>
        <taxon>Actinomycetota</taxon>
        <taxon>Actinomycetes</taxon>
        <taxon>Kitasatosporales</taxon>
        <taxon>Streptomycetaceae</taxon>
        <taxon>Streptomyces</taxon>
    </lineage>
</organism>
<dbReference type="RefSeq" id="WP_369189228.1">
    <property type="nucleotide sequence ID" value="NZ_CP163431.1"/>
</dbReference>
<name>A0AB39MAS2_9ACTN</name>
<keyword evidence="2" id="KW-1133">Transmembrane helix</keyword>
<evidence type="ECO:0000256" key="2">
    <source>
        <dbReference type="SAM" id="Phobius"/>
    </source>
</evidence>
<feature type="compositionally biased region" description="Polar residues" evidence="1">
    <location>
        <begin position="74"/>
        <end position="85"/>
    </location>
</feature>
<feature type="region of interest" description="Disordered" evidence="1">
    <location>
        <begin position="74"/>
        <end position="118"/>
    </location>
</feature>